<proteinExistence type="predicted"/>
<evidence type="ECO:0000313" key="3">
    <source>
        <dbReference type="Proteomes" id="UP000268096"/>
    </source>
</evidence>
<comment type="caution">
    <text evidence="2">The sequence shown here is derived from an EMBL/GenBank/DDBJ whole genome shotgun (WGS) entry which is preliminary data.</text>
</comment>
<gene>
    <name evidence="2" type="ORF">ALP48_03532</name>
</gene>
<dbReference type="Pfam" id="PF17863">
    <property type="entry name" value="AAA_lid_2"/>
    <property type="match status" value="1"/>
</dbReference>
<dbReference type="InterPro" id="IPR027417">
    <property type="entry name" value="P-loop_NTPase"/>
</dbReference>
<dbReference type="EMBL" id="RBTH01000145">
    <property type="protein sequence ID" value="RMT47396.1"/>
    <property type="molecule type" value="Genomic_DNA"/>
</dbReference>
<dbReference type="SUPFAM" id="SSF52540">
    <property type="entry name" value="P-loop containing nucleoside triphosphate hydrolases"/>
    <property type="match status" value="1"/>
</dbReference>
<dbReference type="InterPro" id="IPR050764">
    <property type="entry name" value="CbbQ/NirQ/NorQ/GpvN"/>
</dbReference>
<reference evidence="2 3" key="1">
    <citation type="submission" date="2018-08" db="EMBL/GenBank/DDBJ databases">
        <title>Recombination of ecologically and evolutionarily significant loci maintains genetic cohesion in the Pseudomonas syringae species complex.</title>
        <authorList>
            <person name="Dillon M."/>
            <person name="Thakur S."/>
            <person name="Almeida R.N.D."/>
            <person name="Weir B.S."/>
            <person name="Guttman D.S."/>
        </authorList>
    </citation>
    <scope>NUCLEOTIDE SEQUENCE [LARGE SCALE GENOMIC DNA]</scope>
    <source>
        <strain evidence="2 3">ICMP 16926</strain>
    </source>
</reference>
<protein>
    <submittedName>
        <fullName evidence="2">MoxR protein</fullName>
    </submittedName>
</protein>
<dbReference type="InterPro" id="IPR041628">
    <property type="entry name" value="ChlI/MoxR_AAA_lid"/>
</dbReference>
<dbReference type="Gene3D" id="1.10.8.80">
    <property type="entry name" value="Magnesium chelatase subunit I, C-Terminal domain"/>
    <property type="match status" value="1"/>
</dbReference>
<dbReference type="AlphaFoldDB" id="A0A3M5LL27"/>
<dbReference type="Proteomes" id="UP000268096">
    <property type="component" value="Unassembled WGS sequence"/>
</dbReference>
<accession>A0A3M5LL27</accession>
<evidence type="ECO:0000259" key="1">
    <source>
        <dbReference type="Pfam" id="PF17863"/>
    </source>
</evidence>
<dbReference type="PANTHER" id="PTHR42759:SF1">
    <property type="entry name" value="MAGNESIUM-CHELATASE SUBUNIT CHLD"/>
    <property type="match status" value="1"/>
</dbReference>
<sequence length="113" mass="12362">MQAREVQALQRIASELPIDEQVLDYAVRLARSTRTWPGLSQGAGPRASIALVRGGRARAVLRGGEFVTPDDIKGCALAVLRHRVRLSPELDIEGLSVDQVLRQILDQVSAPRL</sequence>
<evidence type="ECO:0000313" key="2">
    <source>
        <dbReference type="EMBL" id="RMT47396.1"/>
    </source>
</evidence>
<name>A0A3M5LL27_PSESX</name>
<organism evidence="2 3">
    <name type="scientific">Pseudomonas syringae pv. solidagae</name>
    <dbReference type="NCBI Taxonomy" id="264458"/>
    <lineage>
        <taxon>Bacteria</taxon>
        <taxon>Pseudomonadati</taxon>
        <taxon>Pseudomonadota</taxon>
        <taxon>Gammaproteobacteria</taxon>
        <taxon>Pseudomonadales</taxon>
        <taxon>Pseudomonadaceae</taxon>
        <taxon>Pseudomonas</taxon>
        <taxon>Pseudomonas syringae</taxon>
    </lineage>
</organism>
<dbReference type="PANTHER" id="PTHR42759">
    <property type="entry name" value="MOXR FAMILY PROTEIN"/>
    <property type="match status" value="1"/>
</dbReference>
<feature type="domain" description="ChlI/MoxR AAA lid" evidence="1">
    <location>
        <begin position="32"/>
        <end position="103"/>
    </location>
</feature>